<dbReference type="GO" id="GO:0060070">
    <property type="term" value="P:canonical Wnt signaling pathway"/>
    <property type="evidence" value="ECO:0007669"/>
    <property type="project" value="TreeGrafter"/>
</dbReference>
<organism evidence="13 14">
    <name type="scientific">Pomacea canaliculata</name>
    <name type="common">Golden apple snail</name>
    <dbReference type="NCBI Taxonomy" id="400727"/>
    <lineage>
        <taxon>Eukaryota</taxon>
        <taxon>Metazoa</taxon>
        <taxon>Spiralia</taxon>
        <taxon>Lophotrochozoa</taxon>
        <taxon>Mollusca</taxon>
        <taxon>Gastropoda</taxon>
        <taxon>Caenogastropoda</taxon>
        <taxon>Architaenioglossa</taxon>
        <taxon>Ampullarioidea</taxon>
        <taxon>Ampullariidae</taxon>
        <taxon>Pomacea</taxon>
    </lineage>
</organism>
<dbReference type="InterPro" id="IPR009140">
    <property type="entry name" value="Wnt2"/>
</dbReference>
<keyword evidence="8" id="KW-1015">Disulfide bond</keyword>
<evidence type="ECO:0000256" key="2">
    <source>
        <dbReference type="ARBA" id="ARBA00005683"/>
    </source>
</evidence>
<keyword evidence="7" id="KW-0732">Signal</keyword>
<evidence type="ECO:0000256" key="10">
    <source>
        <dbReference type="ARBA" id="ARBA00023288"/>
    </source>
</evidence>
<keyword evidence="3 11" id="KW-0217">Developmental protein</keyword>
<gene>
    <name evidence="13" type="ORF">C0Q70_14843</name>
</gene>
<evidence type="ECO:0000256" key="9">
    <source>
        <dbReference type="ARBA" id="ARBA00023180"/>
    </source>
</evidence>
<evidence type="ECO:0000256" key="8">
    <source>
        <dbReference type="ARBA" id="ARBA00023157"/>
    </source>
</evidence>
<evidence type="ECO:0000313" key="13">
    <source>
        <dbReference type="EMBL" id="PVD24362.1"/>
    </source>
</evidence>
<dbReference type="PRINTS" id="PR01842">
    <property type="entry name" value="WNT2PROTEIN"/>
</dbReference>
<evidence type="ECO:0000256" key="12">
    <source>
        <dbReference type="SAM" id="MobiDB-lite"/>
    </source>
</evidence>
<dbReference type="STRING" id="400727.A0A2T7NT69"/>
<dbReference type="GO" id="GO:0005615">
    <property type="term" value="C:extracellular space"/>
    <property type="evidence" value="ECO:0007669"/>
    <property type="project" value="TreeGrafter"/>
</dbReference>
<dbReference type="InterPro" id="IPR005817">
    <property type="entry name" value="Wnt"/>
</dbReference>
<comment type="subcellular location">
    <subcellularLocation>
        <location evidence="1 11">Secreted</location>
        <location evidence="1 11">Extracellular space</location>
        <location evidence="1 11">Extracellular matrix</location>
    </subcellularLocation>
</comment>
<dbReference type="InterPro" id="IPR018161">
    <property type="entry name" value="Wnt_CS"/>
</dbReference>
<feature type="compositionally biased region" description="Polar residues" evidence="12">
    <location>
        <begin position="370"/>
        <end position="385"/>
    </location>
</feature>
<evidence type="ECO:0000256" key="3">
    <source>
        <dbReference type="ARBA" id="ARBA00022473"/>
    </source>
</evidence>
<dbReference type="OrthoDB" id="5945655at2759"/>
<sequence>MSYQKKCSCKKSPGTERAEFISQLPLHASGAGVLCDNIPGLVVRQRRLCHLHPDVMVSLADGARLGVEECQYQFRSQRWNCTTLHRDASVFGKVMLKETSKHLLSPLVLGSREAAFVYAISAAGVVHAITRACSKGQLQHCACDPGKRGKGQDKRGSFDWGGCSDNVGFGSRFSRMFIDAKERKTRDARALMNLHNNRAGRRAVKKFRKLECKCHGVSGSCTVRTCWLAMQEFRRVGNYLKTKHNGATQVMINQDGSGLIVANQNHKRPTRSDLVYFEKSPDYCVNDPSVGSLGTAGRLCNKTSLGTDGCDIMCCGRGYDTKTVRKVDKCECKFHWCCFVRCKECRRWVDVHTCKDTPPSDTPAVDASPDGTNNAMRVSSTHRNT</sequence>
<evidence type="ECO:0000256" key="4">
    <source>
        <dbReference type="ARBA" id="ARBA00022525"/>
    </source>
</evidence>
<evidence type="ECO:0000256" key="11">
    <source>
        <dbReference type="RuleBase" id="RU003500"/>
    </source>
</evidence>
<dbReference type="Pfam" id="PF00110">
    <property type="entry name" value="wnt"/>
    <property type="match status" value="1"/>
</dbReference>
<keyword evidence="4" id="KW-0964">Secreted</keyword>
<dbReference type="PANTHER" id="PTHR12027">
    <property type="entry name" value="WNT RELATED"/>
    <property type="match status" value="1"/>
</dbReference>
<comment type="caution">
    <text evidence="13">The sequence shown here is derived from an EMBL/GenBank/DDBJ whole genome shotgun (WGS) entry which is preliminary data.</text>
</comment>
<dbReference type="InterPro" id="IPR043158">
    <property type="entry name" value="Wnt_C"/>
</dbReference>
<dbReference type="GO" id="GO:0045165">
    <property type="term" value="P:cell fate commitment"/>
    <property type="evidence" value="ECO:0007669"/>
    <property type="project" value="TreeGrafter"/>
</dbReference>
<dbReference type="GO" id="GO:0005109">
    <property type="term" value="F:frizzled binding"/>
    <property type="evidence" value="ECO:0007669"/>
    <property type="project" value="TreeGrafter"/>
</dbReference>
<dbReference type="GO" id="GO:0030182">
    <property type="term" value="P:neuron differentiation"/>
    <property type="evidence" value="ECO:0007669"/>
    <property type="project" value="TreeGrafter"/>
</dbReference>
<dbReference type="PANTHER" id="PTHR12027:SF37">
    <property type="entry name" value="PROTEIN WNT"/>
    <property type="match status" value="1"/>
</dbReference>
<reference evidence="13 14" key="1">
    <citation type="submission" date="2018-04" db="EMBL/GenBank/DDBJ databases">
        <title>The genome of golden apple snail Pomacea canaliculata provides insight into stress tolerance and invasive adaptation.</title>
        <authorList>
            <person name="Liu C."/>
            <person name="Liu B."/>
            <person name="Ren Y."/>
            <person name="Zhang Y."/>
            <person name="Wang H."/>
            <person name="Li S."/>
            <person name="Jiang F."/>
            <person name="Yin L."/>
            <person name="Zhang G."/>
            <person name="Qian W."/>
            <person name="Fan W."/>
        </authorList>
    </citation>
    <scope>NUCLEOTIDE SEQUENCE [LARGE SCALE GENOMIC DNA]</scope>
    <source>
        <strain evidence="13">SZHN2017</strain>
        <tissue evidence="13">Muscle</tissue>
    </source>
</reference>
<keyword evidence="10" id="KW-0449">Lipoprotein</keyword>
<keyword evidence="5" id="KW-0272">Extracellular matrix</keyword>
<dbReference type="AlphaFoldDB" id="A0A2T7NT69"/>
<evidence type="ECO:0000256" key="7">
    <source>
        <dbReference type="ARBA" id="ARBA00022729"/>
    </source>
</evidence>
<name>A0A2T7NT69_POMCA</name>
<dbReference type="FunFam" id="3.30.2460.20:FF:000001">
    <property type="entry name" value="Wnt homolog"/>
    <property type="match status" value="1"/>
</dbReference>
<evidence type="ECO:0000256" key="5">
    <source>
        <dbReference type="ARBA" id="ARBA00022530"/>
    </source>
</evidence>
<evidence type="ECO:0000313" key="14">
    <source>
        <dbReference type="Proteomes" id="UP000245119"/>
    </source>
</evidence>
<dbReference type="GO" id="GO:0048513">
    <property type="term" value="P:animal organ development"/>
    <property type="evidence" value="ECO:0007669"/>
    <property type="project" value="UniProtKB-ARBA"/>
</dbReference>
<dbReference type="GO" id="GO:0005125">
    <property type="term" value="F:cytokine activity"/>
    <property type="evidence" value="ECO:0007669"/>
    <property type="project" value="TreeGrafter"/>
</dbReference>
<dbReference type="PROSITE" id="PS00246">
    <property type="entry name" value="WNT1"/>
    <property type="match status" value="1"/>
</dbReference>
<dbReference type="CDD" id="cd19334">
    <property type="entry name" value="Wnt_Wnt2_like"/>
    <property type="match status" value="1"/>
</dbReference>
<accession>A0A2T7NT69</accession>
<evidence type="ECO:0000256" key="6">
    <source>
        <dbReference type="ARBA" id="ARBA00022687"/>
    </source>
</evidence>
<keyword evidence="9" id="KW-0325">Glycoprotein</keyword>
<comment type="similarity">
    <text evidence="2 11">Belongs to the Wnt family.</text>
</comment>
<evidence type="ECO:0000256" key="1">
    <source>
        <dbReference type="ARBA" id="ARBA00004498"/>
    </source>
</evidence>
<comment type="function">
    <text evidence="11">Ligand for members of the frizzled family of seven transmembrane receptors.</text>
</comment>
<proteinExistence type="inferred from homology"/>
<dbReference type="SMART" id="SM00097">
    <property type="entry name" value="WNT1"/>
    <property type="match status" value="1"/>
</dbReference>
<feature type="region of interest" description="Disordered" evidence="12">
    <location>
        <begin position="358"/>
        <end position="385"/>
    </location>
</feature>
<dbReference type="PRINTS" id="PR01349">
    <property type="entry name" value="WNTPROTEIN"/>
</dbReference>
<keyword evidence="6 11" id="KW-0879">Wnt signaling pathway</keyword>
<dbReference type="Proteomes" id="UP000245119">
    <property type="component" value="Linkage Group LG9"/>
</dbReference>
<dbReference type="EMBL" id="PZQS01000009">
    <property type="protein sequence ID" value="PVD24362.1"/>
    <property type="molecule type" value="Genomic_DNA"/>
</dbReference>
<protein>
    <recommendedName>
        <fullName evidence="11">Protein Wnt</fullName>
    </recommendedName>
</protein>
<keyword evidence="14" id="KW-1185">Reference proteome</keyword>
<dbReference type="Gene3D" id="3.30.2460.20">
    <property type="match status" value="1"/>
</dbReference>